<protein>
    <submittedName>
        <fullName evidence="1">Uncharacterized protein</fullName>
    </submittedName>
</protein>
<name>A0A2T2WR26_9FIRM</name>
<dbReference type="Proteomes" id="UP000242699">
    <property type="component" value="Unassembled WGS sequence"/>
</dbReference>
<sequence length="77" mass="9119">MSGYDLHRWLSWQRGKIPKPSRGQRRSPSQNKVRILERLGKDAVLRFPDDVMVPFTNHLAKPDFHMRKARQHVSRSL</sequence>
<dbReference type="AlphaFoldDB" id="A0A2T2WR26"/>
<gene>
    <name evidence="1" type="ORF">C7B43_18465</name>
</gene>
<accession>A0A2T2WR26</accession>
<evidence type="ECO:0000313" key="2">
    <source>
        <dbReference type="Proteomes" id="UP000242699"/>
    </source>
</evidence>
<proteinExistence type="predicted"/>
<reference evidence="1 2" key="1">
    <citation type="journal article" date="2014" name="BMC Genomics">
        <title>Comparison of environmental and isolate Sulfobacillus genomes reveals diverse carbon, sulfur, nitrogen, and hydrogen metabolisms.</title>
        <authorList>
            <person name="Justice N.B."/>
            <person name="Norman A."/>
            <person name="Brown C.T."/>
            <person name="Singh A."/>
            <person name="Thomas B.C."/>
            <person name="Banfield J.F."/>
        </authorList>
    </citation>
    <scope>NUCLEOTIDE SEQUENCE [LARGE SCALE GENOMIC DNA]</scope>
    <source>
        <strain evidence="1">AMDSBA1</strain>
    </source>
</reference>
<dbReference type="EMBL" id="PXYT01000070">
    <property type="protein sequence ID" value="PSR24692.1"/>
    <property type="molecule type" value="Genomic_DNA"/>
</dbReference>
<comment type="caution">
    <text evidence="1">The sequence shown here is derived from an EMBL/GenBank/DDBJ whole genome shotgun (WGS) entry which is preliminary data.</text>
</comment>
<evidence type="ECO:0000313" key="1">
    <source>
        <dbReference type="EMBL" id="PSR24692.1"/>
    </source>
</evidence>
<organism evidence="1 2">
    <name type="scientific">Sulfobacillus benefaciens</name>
    <dbReference type="NCBI Taxonomy" id="453960"/>
    <lineage>
        <taxon>Bacteria</taxon>
        <taxon>Bacillati</taxon>
        <taxon>Bacillota</taxon>
        <taxon>Clostridia</taxon>
        <taxon>Eubacteriales</taxon>
        <taxon>Clostridiales Family XVII. Incertae Sedis</taxon>
        <taxon>Sulfobacillus</taxon>
    </lineage>
</organism>